<dbReference type="RefSeq" id="WP_244726534.1">
    <property type="nucleotide sequence ID" value="NZ_CP095045.1"/>
</dbReference>
<evidence type="ECO:0000256" key="2">
    <source>
        <dbReference type="SAM" id="MobiDB-lite"/>
    </source>
</evidence>
<keyword evidence="5" id="KW-1185">Reference proteome</keyword>
<reference evidence="4 5" key="1">
    <citation type="submission" date="2022-04" db="EMBL/GenBank/DDBJ databases">
        <title>Leucobacter sp. isolated from rhizosphere of garlic.</title>
        <authorList>
            <person name="Won M."/>
            <person name="Lee C.-M."/>
            <person name="Woen H.-Y."/>
            <person name="Kwon S.-W."/>
        </authorList>
    </citation>
    <scope>NUCLEOTIDE SEQUENCE [LARGE SCALE GENOMIC DNA]</scope>
    <source>
        <strain evidence="4 5">H21R-40</strain>
    </source>
</reference>
<dbReference type="InterPro" id="IPR004360">
    <property type="entry name" value="Glyas_Fos-R_dOase_dom"/>
</dbReference>
<dbReference type="InterPro" id="IPR051785">
    <property type="entry name" value="MMCE/EMCE_epimerase"/>
</dbReference>
<dbReference type="Pfam" id="PF00903">
    <property type="entry name" value="Glyoxalase"/>
    <property type="match status" value="1"/>
</dbReference>
<dbReference type="Gene3D" id="3.10.180.10">
    <property type="entry name" value="2,3-Dihydroxybiphenyl 1,2-Dioxygenase, domain 1"/>
    <property type="match status" value="1"/>
</dbReference>
<keyword evidence="1" id="KW-0479">Metal-binding</keyword>
<proteinExistence type="predicted"/>
<evidence type="ECO:0000256" key="1">
    <source>
        <dbReference type="ARBA" id="ARBA00022723"/>
    </source>
</evidence>
<dbReference type="SUPFAM" id="SSF54593">
    <property type="entry name" value="Glyoxalase/Bleomycin resistance protein/Dihydroxybiphenyl dioxygenase"/>
    <property type="match status" value="1"/>
</dbReference>
<dbReference type="InterPro" id="IPR029068">
    <property type="entry name" value="Glyas_Bleomycin-R_OHBP_Dase"/>
</dbReference>
<dbReference type="EMBL" id="CP095045">
    <property type="protein sequence ID" value="UOQ56297.1"/>
    <property type="molecule type" value="Genomic_DNA"/>
</dbReference>
<feature type="region of interest" description="Disordered" evidence="2">
    <location>
        <begin position="149"/>
        <end position="173"/>
    </location>
</feature>
<dbReference type="PANTHER" id="PTHR43048">
    <property type="entry name" value="METHYLMALONYL-COA EPIMERASE"/>
    <property type="match status" value="1"/>
</dbReference>
<accession>A0ABY4FJU0</accession>
<evidence type="ECO:0000259" key="3">
    <source>
        <dbReference type="PROSITE" id="PS51819"/>
    </source>
</evidence>
<evidence type="ECO:0000313" key="5">
    <source>
        <dbReference type="Proteomes" id="UP000831786"/>
    </source>
</evidence>
<name>A0ABY4FJU0_9MICO</name>
<dbReference type="PROSITE" id="PS51819">
    <property type="entry name" value="VOC"/>
    <property type="match status" value="1"/>
</dbReference>
<organism evidence="4 5">
    <name type="scientific">Leucobacter allii</name>
    <dbReference type="NCBI Taxonomy" id="2932247"/>
    <lineage>
        <taxon>Bacteria</taxon>
        <taxon>Bacillati</taxon>
        <taxon>Actinomycetota</taxon>
        <taxon>Actinomycetes</taxon>
        <taxon>Micrococcales</taxon>
        <taxon>Microbacteriaceae</taxon>
        <taxon>Leucobacter</taxon>
    </lineage>
</organism>
<feature type="domain" description="VOC" evidence="3">
    <location>
        <begin position="5"/>
        <end position="144"/>
    </location>
</feature>
<evidence type="ECO:0000313" key="4">
    <source>
        <dbReference type="EMBL" id="UOQ56297.1"/>
    </source>
</evidence>
<sequence length="173" mass="18260">MALPRMDHVSVVVRDLEEAIAFFAELGLTLDGRAAITDSAAAAVTGIPGMRTEIAMMRTPDGHGALELTRYDAPEPIAPAPGPETPQALGLRTVMFEVADIDDAVRRLRRLGGELVDRVVPYGGAYRLCYLRGPDGILVALAERIDGEAGTEQEAADGDAAVGDTADRDTAES</sequence>
<gene>
    <name evidence="4" type="ORF">MUN78_11440</name>
</gene>
<dbReference type="InterPro" id="IPR037523">
    <property type="entry name" value="VOC_core"/>
</dbReference>
<dbReference type="Proteomes" id="UP000831786">
    <property type="component" value="Chromosome"/>
</dbReference>
<dbReference type="PANTHER" id="PTHR43048:SF5">
    <property type="entry name" value="BLR5325 PROTEIN"/>
    <property type="match status" value="1"/>
</dbReference>
<protein>
    <submittedName>
        <fullName evidence="4">VOC family protein</fullName>
    </submittedName>
</protein>